<dbReference type="PANTHER" id="PTHR34052:SF1">
    <property type="entry name" value="OS06G0216700 PROTEIN"/>
    <property type="match status" value="1"/>
</dbReference>
<dbReference type="Pfam" id="PF02298">
    <property type="entry name" value="Cu_bind_like"/>
    <property type="match status" value="1"/>
</dbReference>
<dbReference type="Gene3D" id="2.60.40.420">
    <property type="entry name" value="Cupredoxins - blue copper proteins"/>
    <property type="match status" value="1"/>
</dbReference>
<sequence length="166" mass="18179">MGLNLNFFVLFLGSSVVAIGMGSNIWPWGGGSGFGSESWCPCAGKEPDPNARTIEVGGSDGWNYGVNYTGWFLKNWPFFVGDTLVFKYPSHHSLSLLKDWSSYLNCSMEGSTLIGSTTAGGGEGFKVTLQPTPYPYFFVCPEKNGIHCSAGQMKFAIWPFPRLQHQ</sequence>
<dbReference type="Proteomes" id="UP000325081">
    <property type="component" value="Unassembled WGS sequence"/>
</dbReference>
<dbReference type="InterPro" id="IPR003245">
    <property type="entry name" value="Phytocyanin_dom"/>
</dbReference>
<accession>A0A5A7R0W3</accession>
<feature type="transmembrane region" description="Helical" evidence="1">
    <location>
        <begin position="6"/>
        <end position="26"/>
    </location>
</feature>
<dbReference type="OrthoDB" id="443318at2759"/>
<dbReference type="InterPro" id="IPR008972">
    <property type="entry name" value="Cupredoxin"/>
</dbReference>
<protein>
    <submittedName>
        <fullName evidence="3">Cupredoxin superfamily protein</fullName>
    </submittedName>
</protein>
<dbReference type="GO" id="GO:0009055">
    <property type="term" value="F:electron transfer activity"/>
    <property type="evidence" value="ECO:0007669"/>
    <property type="project" value="InterPro"/>
</dbReference>
<organism evidence="3 4">
    <name type="scientific">Striga asiatica</name>
    <name type="common">Asiatic witchweed</name>
    <name type="synonym">Buchnera asiatica</name>
    <dbReference type="NCBI Taxonomy" id="4170"/>
    <lineage>
        <taxon>Eukaryota</taxon>
        <taxon>Viridiplantae</taxon>
        <taxon>Streptophyta</taxon>
        <taxon>Embryophyta</taxon>
        <taxon>Tracheophyta</taxon>
        <taxon>Spermatophyta</taxon>
        <taxon>Magnoliopsida</taxon>
        <taxon>eudicotyledons</taxon>
        <taxon>Gunneridae</taxon>
        <taxon>Pentapetalae</taxon>
        <taxon>asterids</taxon>
        <taxon>lamiids</taxon>
        <taxon>Lamiales</taxon>
        <taxon>Orobanchaceae</taxon>
        <taxon>Buchnereae</taxon>
        <taxon>Striga</taxon>
    </lineage>
</organism>
<evidence type="ECO:0000256" key="1">
    <source>
        <dbReference type="SAM" id="Phobius"/>
    </source>
</evidence>
<dbReference type="PROSITE" id="PS51485">
    <property type="entry name" value="PHYTOCYANIN"/>
    <property type="match status" value="1"/>
</dbReference>
<keyword evidence="1" id="KW-0472">Membrane</keyword>
<feature type="domain" description="Phytocyanin" evidence="2">
    <location>
        <begin position="52"/>
        <end position="161"/>
    </location>
</feature>
<dbReference type="PANTHER" id="PTHR34052">
    <property type="entry name" value="GLYCINE-RICH PROTEIN-LIKE"/>
    <property type="match status" value="1"/>
</dbReference>
<evidence type="ECO:0000259" key="2">
    <source>
        <dbReference type="PROSITE" id="PS51485"/>
    </source>
</evidence>
<name>A0A5A7R0W3_STRAF</name>
<dbReference type="SUPFAM" id="SSF49503">
    <property type="entry name" value="Cupredoxins"/>
    <property type="match status" value="1"/>
</dbReference>
<proteinExistence type="predicted"/>
<reference evidence="4" key="1">
    <citation type="journal article" date="2019" name="Curr. Biol.">
        <title>Genome Sequence of Striga asiatica Provides Insight into the Evolution of Plant Parasitism.</title>
        <authorList>
            <person name="Yoshida S."/>
            <person name="Kim S."/>
            <person name="Wafula E.K."/>
            <person name="Tanskanen J."/>
            <person name="Kim Y.M."/>
            <person name="Honaas L."/>
            <person name="Yang Z."/>
            <person name="Spallek T."/>
            <person name="Conn C.E."/>
            <person name="Ichihashi Y."/>
            <person name="Cheong K."/>
            <person name="Cui S."/>
            <person name="Der J.P."/>
            <person name="Gundlach H."/>
            <person name="Jiao Y."/>
            <person name="Hori C."/>
            <person name="Ishida J.K."/>
            <person name="Kasahara H."/>
            <person name="Kiba T."/>
            <person name="Kim M.S."/>
            <person name="Koo N."/>
            <person name="Laohavisit A."/>
            <person name="Lee Y.H."/>
            <person name="Lumba S."/>
            <person name="McCourt P."/>
            <person name="Mortimer J.C."/>
            <person name="Mutuku J.M."/>
            <person name="Nomura T."/>
            <person name="Sasaki-Sekimoto Y."/>
            <person name="Seto Y."/>
            <person name="Wang Y."/>
            <person name="Wakatake T."/>
            <person name="Sakakibara H."/>
            <person name="Demura T."/>
            <person name="Yamaguchi S."/>
            <person name="Yoneyama K."/>
            <person name="Manabe R.I."/>
            <person name="Nelson D.C."/>
            <person name="Schulman A.H."/>
            <person name="Timko M.P."/>
            <person name="dePamphilis C.W."/>
            <person name="Choi D."/>
            <person name="Shirasu K."/>
        </authorList>
    </citation>
    <scope>NUCLEOTIDE SEQUENCE [LARGE SCALE GENOMIC DNA]</scope>
    <source>
        <strain evidence="4">cv. UVA1</strain>
    </source>
</reference>
<dbReference type="AlphaFoldDB" id="A0A5A7R0W3"/>
<comment type="caution">
    <text evidence="3">The sequence shown here is derived from an EMBL/GenBank/DDBJ whole genome shotgun (WGS) entry which is preliminary data.</text>
</comment>
<dbReference type="EMBL" id="BKCP01008848">
    <property type="protein sequence ID" value="GER49871.1"/>
    <property type="molecule type" value="Genomic_DNA"/>
</dbReference>
<evidence type="ECO:0000313" key="3">
    <source>
        <dbReference type="EMBL" id="GER49871.1"/>
    </source>
</evidence>
<gene>
    <name evidence="3" type="ORF">STAS_27139</name>
</gene>
<keyword evidence="1" id="KW-0812">Transmembrane</keyword>
<keyword evidence="4" id="KW-1185">Reference proteome</keyword>
<evidence type="ECO:0000313" key="4">
    <source>
        <dbReference type="Proteomes" id="UP000325081"/>
    </source>
</evidence>
<keyword evidence="1" id="KW-1133">Transmembrane helix</keyword>